<reference evidence="7 8" key="1">
    <citation type="submission" date="2011-08" db="EMBL/GenBank/DDBJ databases">
        <title>The Genome Sequence of Johnsonella ignava ATCC 51276.</title>
        <authorList>
            <consortium name="The Broad Institute Genome Sequencing Platform"/>
            <person name="Earl A."/>
            <person name="Ward D."/>
            <person name="Feldgarden M."/>
            <person name="Gevers D."/>
            <person name="Izard J."/>
            <person name="Blanton J.M."/>
            <person name="Baranova O.V."/>
            <person name="Dewhirst F.E."/>
            <person name="Young S.K."/>
            <person name="Zeng Q."/>
            <person name="Gargeya S."/>
            <person name="Fitzgerald M."/>
            <person name="Haas B."/>
            <person name="Abouelleil A."/>
            <person name="Alvarado L."/>
            <person name="Arachchi H.M."/>
            <person name="Berlin A."/>
            <person name="Brown A."/>
            <person name="Chapman S.B."/>
            <person name="Chen Z."/>
            <person name="Dunbar C."/>
            <person name="Freedman E."/>
            <person name="Gearin G."/>
            <person name="Gellesch M."/>
            <person name="Goldberg J."/>
            <person name="Griggs A."/>
            <person name="Gujja S."/>
            <person name="Heiman D."/>
            <person name="Howarth C."/>
            <person name="Larson L."/>
            <person name="Lui A."/>
            <person name="MacDonald P.J.P."/>
            <person name="Montmayeur A."/>
            <person name="Murphy C."/>
            <person name="Neiman D."/>
            <person name="Pearson M."/>
            <person name="Priest M."/>
            <person name="Roberts A."/>
            <person name="Saif S."/>
            <person name="Shea T."/>
            <person name="Shenoy N."/>
            <person name="Sisk P."/>
            <person name="Stolte C."/>
            <person name="Sykes S."/>
            <person name="Wortman J."/>
            <person name="Nusbaum C."/>
            <person name="Birren B."/>
        </authorList>
    </citation>
    <scope>NUCLEOTIDE SEQUENCE [LARGE SCALE GENOMIC DNA]</scope>
    <source>
        <strain evidence="7 8">ATCC 51276</strain>
    </source>
</reference>
<dbReference type="AlphaFoldDB" id="G5GK49"/>
<accession>G5GK49</accession>
<comment type="caution">
    <text evidence="7">The sequence shown here is derived from an EMBL/GenBank/DDBJ whole genome shotgun (WGS) entry which is preliminary data.</text>
</comment>
<dbReference type="PANTHER" id="PTHR30024">
    <property type="entry name" value="ALIPHATIC SULFONATES-BINDING PROTEIN-RELATED"/>
    <property type="match status" value="1"/>
</dbReference>
<dbReference type="HOGENOM" id="CLU_054373_2_0_9"/>
<dbReference type="SUPFAM" id="SSF53850">
    <property type="entry name" value="Periplasmic binding protein-like II"/>
    <property type="match status" value="1"/>
</dbReference>
<dbReference type="Gene3D" id="3.40.190.10">
    <property type="entry name" value="Periplasmic binding protein-like II"/>
    <property type="match status" value="2"/>
</dbReference>
<dbReference type="STRING" id="679200.HMPREF9333_01940"/>
<dbReference type="EMBL" id="ACZL01000032">
    <property type="protein sequence ID" value="EHI54927.1"/>
    <property type="molecule type" value="Genomic_DNA"/>
</dbReference>
<evidence type="ECO:0000256" key="3">
    <source>
        <dbReference type="ARBA" id="ARBA00022729"/>
    </source>
</evidence>
<dbReference type="PATRIC" id="fig|679200.3.peg.2050"/>
<dbReference type="RefSeq" id="WP_005541763.1">
    <property type="nucleotide sequence ID" value="NZ_JH378837.1"/>
</dbReference>
<evidence type="ECO:0000256" key="2">
    <source>
        <dbReference type="ARBA" id="ARBA00010742"/>
    </source>
</evidence>
<feature type="compositionally biased region" description="Polar residues" evidence="4">
    <location>
        <begin position="33"/>
        <end position="54"/>
    </location>
</feature>
<proteinExistence type="inferred from homology"/>
<feature type="signal peptide" evidence="5">
    <location>
        <begin position="1"/>
        <end position="28"/>
    </location>
</feature>
<feature type="compositionally biased region" description="Low complexity" evidence="4">
    <location>
        <begin position="58"/>
        <end position="69"/>
    </location>
</feature>
<organism evidence="7 8">
    <name type="scientific">Johnsonella ignava ATCC 51276</name>
    <dbReference type="NCBI Taxonomy" id="679200"/>
    <lineage>
        <taxon>Bacteria</taxon>
        <taxon>Bacillati</taxon>
        <taxon>Bacillota</taxon>
        <taxon>Clostridia</taxon>
        <taxon>Lachnospirales</taxon>
        <taxon>Lachnospiraceae</taxon>
        <taxon>Johnsonella</taxon>
    </lineage>
</organism>
<dbReference type="eggNOG" id="COG0715">
    <property type="taxonomic scope" value="Bacteria"/>
</dbReference>
<dbReference type="Proteomes" id="UP000003011">
    <property type="component" value="Unassembled WGS sequence"/>
</dbReference>
<comment type="subcellular location">
    <subcellularLocation>
        <location evidence="1">Periplasm</location>
    </subcellularLocation>
</comment>
<evidence type="ECO:0000259" key="6">
    <source>
        <dbReference type="Pfam" id="PF09084"/>
    </source>
</evidence>
<dbReference type="Pfam" id="PF09084">
    <property type="entry name" value="NMT1"/>
    <property type="match status" value="1"/>
</dbReference>
<sequence length="375" mass="40656">MKKSNSKLLKAKSGTGLLALMLLTAALSGCKSQVGQNSSASNTPGSASNQSSNKTDSDSSAVVQSSMSSAEEEEAWKKEPAYGQTIKIGYNGGLCLGAFGIAQVKGFYEAEGLKTEIVNMNSQQDAIGTGQVDVTGDHIASFLVPAVNGVNATFTTGCHTGCKSLYVLADSSIEKTSDLKGKTVGLPDGIGNSDHNIALRFLNHDDINPKDVNFKAVTSDAVVQAMLNNEVQAAILNDQFAKKFVDNDTIKIIRSLTFDKDFEHEPCCIHAINSNFLEKNPITAKKLTRAHQNASNWIEDNKEEFVDLMLENNWASGDRKLVLEIANTYNFKISDEDTQTTLKNIINDYKEFGILDSSIDTDQALAKIWDPLLQK</sequence>
<evidence type="ECO:0000256" key="4">
    <source>
        <dbReference type="SAM" id="MobiDB-lite"/>
    </source>
</evidence>
<evidence type="ECO:0000313" key="7">
    <source>
        <dbReference type="EMBL" id="EHI54927.1"/>
    </source>
</evidence>
<feature type="chain" id="PRO_5039712047" description="SsuA/THI5-like domain-containing protein" evidence="5">
    <location>
        <begin position="29"/>
        <end position="375"/>
    </location>
</feature>
<keyword evidence="8" id="KW-1185">Reference proteome</keyword>
<evidence type="ECO:0000256" key="5">
    <source>
        <dbReference type="SAM" id="SignalP"/>
    </source>
</evidence>
<feature type="domain" description="SsuA/THI5-like" evidence="6">
    <location>
        <begin position="101"/>
        <end position="302"/>
    </location>
</feature>
<keyword evidence="3 5" id="KW-0732">Signal</keyword>
<gene>
    <name evidence="7" type="ORF">HMPREF9333_01940</name>
</gene>
<dbReference type="PANTHER" id="PTHR30024:SF47">
    <property type="entry name" value="TAURINE-BINDING PERIPLASMIC PROTEIN"/>
    <property type="match status" value="1"/>
</dbReference>
<dbReference type="InterPro" id="IPR015168">
    <property type="entry name" value="SsuA/THI5"/>
</dbReference>
<protein>
    <recommendedName>
        <fullName evidence="6">SsuA/THI5-like domain-containing protein</fullName>
    </recommendedName>
</protein>
<dbReference type="GO" id="GO:0042597">
    <property type="term" value="C:periplasmic space"/>
    <property type="evidence" value="ECO:0007669"/>
    <property type="project" value="UniProtKB-SubCell"/>
</dbReference>
<evidence type="ECO:0000313" key="8">
    <source>
        <dbReference type="Proteomes" id="UP000003011"/>
    </source>
</evidence>
<name>G5GK49_9FIRM</name>
<evidence type="ECO:0000256" key="1">
    <source>
        <dbReference type="ARBA" id="ARBA00004418"/>
    </source>
</evidence>
<comment type="similarity">
    <text evidence="2">Belongs to the bacterial solute-binding protein SsuA/TauA family.</text>
</comment>
<dbReference type="PROSITE" id="PS51257">
    <property type="entry name" value="PROKAR_LIPOPROTEIN"/>
    <property type="match status" value="1"/>
</dbReference>
<feature type="region of interest" description="Disordered" evidence="4">
    <location>
        <begin position="33"/>
        <end position="76"/>
    </location>
</feature>